<organism evidence="1 2">
    <name type="scientific">Candidatus Beckwithbacteria bacterium GW2011_GWB1_47_15</name>
    <dbReference type="NCBI Taxonomy" id="1618371"/>
    <lineage>
        <taxon>Bacteria</taxon>
        <taxon>Candidatus Beckwithiibacteriota</taxon>
    </lineage>
</organism>
<feature type="non-terminal residue" evidence="1">
    <location>
        <position position="193"/>
    </location>
</feature>
<accession>A0A0G1UUZ9</accession>
<dbReference type="EMBL" id="LCNT01000003">
    <property type="protein sequence ID" value="KKU61535.1"/>
    <property type="molecule type" value="Genomic_DNA"/>
</dbReference>
<protein>
    <submittedName>
        <fullName evidence="1">Uncharacterized protein</fullName>
    </submittedName>
</protein>
<name>A0A0G1UUZ9_9BACT</name>
<reference evidence="1 2" key="1">
    <citation type="journal article" date="2015" name="Nature">
        <title>rRNA introns, odd ribosomes, and small enigmatic genomes across a large radiation of phyla.</title>
        <authorList>
            <person name="Brown C.T."/>
            <person name="Hug L.A."/>
            <person name="Thomas B.C."/>
            <person name="Sharon I."/>
            <person name="Castelle C.J."/>
            <person name="Singh A."/>
            <person name="Wilkins M.J."/>
            <person name="Williams K.H."/>
            <person name="Banfield J.F."/>
        </authorList>
    </citation>
    <scope>NUCLEOTIDE SEQUENCE [LARGE SCALE GENOMIC DNA]</scope>
</reference>
<comment type="caution">
    <text evidence="1">The sequence shown here is derived from an EMBL/GenBank/DDBJ whole genome shotgun (WGS) entry which is preliminary data.</text>
</comment>
<dbReference type="Proteomes" id="UP000033860">
    <property type="component" value="Unassembled WGS sequence"/>
</dbReference>
<gene>
    <name evidence="1" type="ORF">UX85_C0003G0194</name>
</gene>
<evidence type="ECO:0000313" key="1">
    <source>
        <dbReference type="EMBL" id="KKU61535.1"/>
    </source>
</evidence>
<proteinExistence type="predicted"/>
<sequence>MAKLVTYRLISTNSSVNLQKCLQKINDYLLTFTGEVEVKKGKNQTLLISYPETKMMAAMKINTRTKQIVLTCAANDNLTVNLVKIAVKNLRLRIYNTKTRAFLVNDPNLLDLTAARIDEKIVPIFKQYRLTPLFQYNNSLVFFAQDKRGQIHLVNRHLLEHLRDHPGQKAKKTEFSRVVAENIGRFVALMDRG</sequence>
<evidence type="ECO:0000313" key="2">
    <source>
        <dbReference type="Proteomes" id="UP000033860"/>
    </source>
</evidence>
<dbReference type="AlphaFoldDB" id="A0A0G1UUZ9"/>